<feature type="compositionally biased region" description="Basic and acidic residues" evidence="1">
    <location>
        <begin position="380"/>
        <end position="402"/>
    </location>
</feature>
<evidence type="ECO:0000256" key="3">
    <source>
        <dbReference type="SAM" id="SignalP"/>
    </source>
</evidence>
<dbReference type="AlphaFoldDB" id="A0AAN9G531"/>
<feature type="compositionally biased region" description="Basic residues" evidence="1">
    <location>
        <begin position="71"/>
        <end position="100"/>
    </location>
</feature>
<feature type="region of interest" description="Disordered" evidence="1">
    <location>
        <begin position="40"/>
        <end position="196"/>
    </location>
</feature>
<keyword evidence="3" id="KW-0732">Signal</keyword>
<feature type="compositionally biased region" description="Basic and acidic residues" evidence="1">
    <location>
        <begin position="445"/>
        <end position="457"/>
    </location>
</feature>
<evidence type="ECO:0000313" key="5">
    <source>
        <dbReference type="EMBL" id="KAK7095177.1"/>
    </source>
</evidence>
<feature type="compositionally biased region" description="Basic and acidic residues" evidence="1">
    <location>
        <begin position="173"/>
        <end position="185"/>
    </location>
</feature>
<organism evidence="5 6">
    <name type="scientific">Littorina saxatilis</name>
    <dbReference type="NCBI Taxonomy" id="31220"/>
    <lineage>
        <taxon>Eukaryota</taxon>
        <taxon>Metazoa</taxon>
        <taxon>Spiralia</taxon>
        <taxon>Lophotrochozoa</taxon>
        <taxon>Mollusca</taxon>
        <taxon>Gastropoda</taxon>
        <taxon>Caenogastropoda</taxon>
        <taxon>Littorinimorpha</taxon>
        <taxon>Littorinoidea</taxon>
        <taxon>Littorinidae</taxon>
        <taxon>Littorina</taxon>
    </lineage>
</organism>
<evidence type="ECO:0000259" key="4">
    <source>
        <dbReference type="PROSITE" id="PS50835"/>
    </source>
</evidence>
<dbReference type="InterPro" id="IPR013783">
    <property type="entry name" value="Ig-like_fold"/>
</dbReference>
<dbReference type="InterPro" id="IPR007110">
    <property type="entry name" value="Ig-like_dom"/>
</dbReference>
<feature type="region of interest" description="Disordered" evidence="1">
    <location>
        <begin position="841"/>
        <end position="926"/>
    </location>
</feature>
<dbReference type="SUPFAM" id="SSF48726">
    <property type="entry name" value="Immunoglobulin"/>
    <property type="match status" value="1"/>
</dbReference>
<feature type="region of interest" description="Disordered" evidence="1">
    <location>
        <begin position="247"/>
        <end position="266"/>
    </location>
</feature>
<feature type="domain" description="Ig-like" evidence="4">
    <location>
        <begin position="630"/>
        <end position="736"/>
    </location>
</feature>
<feature type="region of interest" description="Disordered" evidence="1">
    <location>
        <begin position="295"/>
        <end position="410"/>
    </location>
</feature>
<feature type="compositionally biased region" description="Polar residues" evidence="1">
    <location>
        <begin position="339"/>
        <end position="348"/>
    </location>
</feature>
<dbReference type="InterPro" id="IPR036179">
    <property type="entry name" value="Ig-like_dom_sf"/>
</dbReference>
<keyword evidence="2" id="KW-0472">Membrane</keyword>
<keyword evidence="2" id="KW-0812">Transmembrane</keyword>
<feature type="compositionally biased region" description="Basic and acidic residues" evidence="1">
    <location>
        <begin position="295"/>
        <end position="308"/>
    </location>
</feature>
<dbReference type="PROSITE" id="PS50835">
    <property type="entry name" value="IG_LIKE"/>
    <property type="match status" value="1"/>
</dbReference>
<feature type="transmembrane region" description="Helical" evidence="2">
    <location>
        <begin position="766"/>
        <end position="787"/>
    </location>
</feature>
<evidence type="ECO:0000313" key="6">
    <source>
        <dbReference type="Proteomes" id="UP001374579"/>
    </source>
</evidence>
<keyword evidence="6" id="KW-1185">Reference proteome</keyword>
<protein>
    <recommendedName>
        <fullName evidence="4">Ig-like domain-containing protein</fullName>
    </recommendedName>
</protein>
<feature type="region of interest" description="Disordered" evidence="1">
    <location>
        <begin position="445"/>
        <end position="467"/>
    </location>
</feature>
<gene>
    <name evidence="5" type="ORF">V1264_006622</name>
</gene>
<dbReference type="EMBL" id="JBAMIC010000018">
    <property type="protein sequence ID" value="KAK7095177.1"/>
    <property type="molecule type" value="Genomic_DNA"/>
</dbReference>
<evidence type="ECO:0000256" key="2">
    <source>
        <dbReference type="SAM" id="Phobius"/>
    </source>
</evidence>
<feature type="chain" id="PRO_5042905376" description="Ig-like domain-containing protein" evidence="3">
    <location>
        <begin position="20"/>
        <end position="926"/>
    </location>
</feature>
<sequence>MFVFLVLLIVVPDQPEYESSEVPGYRRQFRRVHKLAAPPEGRARTINPSSDPYFDEGMVKVRSNPPGRIIIRPRRPAPRKGFQKKKQAAQKQVRGQKRKKRLDDSNPLDNVQLKRAGRQRKRRSVVKRAASGSNKFPNNQEATRDRHYNNRRHRRSLLDTDPDVGKLPNQKTARSDTKAQHEHPASDVSTVPGSVPLLHAHTEPASQHSGRTSYLSDTSKLLTGNAASVVPLWLLEGLRVQHSRHRQQAKHKVAENSSSVAPSDGLMARHPIDEHKVSGRNKQIGAAVSVEVGKDLKTTQSSDKRLPAHTDITSQSNHAATAGRPVYGRVSSGLDMHNETGTDANNATKAKHNTRKEHSTHNHKTPVYEHLSSSSAQHTDTGDDLDHTPKDKHHYSDLDPHNTTEYGLDYDSSDEHSIHKRKTLVSSGLDPHNETGEDVYYATEDDKSNRDHQHSVTEDGTSNEHTIHKRMAPDLIGPLDPSLPLDIRMAVVRAISLGAPWSEQRALSGKVELSCRNVALKNIALRNTALKNIARKDKYLKNLALKHIYLKNIALESYKDIVAKRKTQWLHNGDPLKVQASRMLFQEDDLLVIKDLRATDTGVYECREDFGGKKALTVAFFALTVTSTMPTLLPRQTEPLTLDCHSQDMARALLSVDLTIRSNIAFYFGCRVPCDLTNKKPRTTRQWFHNDAKTSLLPADSLATEAKADTLTSSTRAMSGVWRCVVTHVESNRQWNTSWYRVFVKDPAATAAAAAQGASSALTKPWLVALVGAVVLAACIGVATLVAHKSGENLEERWGVMETRMMRKASRIGSVDTGISVSVSKKKLDNNDDDNLWESLLSQTDDTRTPSQSPSRLNNYDDDSLREPLWSQTDDTRTPSRSPSRLDNYDDDSLREPLWSQTDDTRTPSRSSSRSLTEEDLFFPEQ</sequence>
<feature type="compositionally biased region" description="Polar residues" evidence="1">
    <location>
        <begin position="849"/>
        <end position="858"/>
    </location>
</feature>
<feature type="signal peptide" evidence="3">
    <location>
        <begin position="1"/>
        <end position="19"/>
    </location>
</feature>
<proteinExistence type="predicted"/>
<dbReference type="Proteomes" id="UP001374579">
    <property type="component" value="Unassembled WGS sequence"/>
</dbReference>
<name>A0AAN9G531_9CAEN</name>
<feature type="compositionally biased region" description="Basic residues" evidence="1">
    <location>
        <begin position="115"/>
        <end position="126"/>
    </location>
</feature>
<keyword evidence="2" id="KW-1133">Transmembrane helix</keyword>
<accession>A0AAN9G531</accession>
<dbReference type="Gene3D" id="2.60.40.10">
    <property type="entry name" value="Immunoglobulins"/>
    <property type="match status" value="1"/>
</dbReference>
<reference evidence="5 6" key="1">
    <citation type="submission" date="2024-02" db="EMBL/GenBank/DDBJ databases">
        <title>Chromosome-scale genome assembly of the rough periwinkle Littorina saxatilis.</title>
        <authorList>
            <person name="De Jode A."/>
            <person name="Faria R."/>
            <person name="Formenti G."/>
            <person name="Sims Y."/>
            <person name="Smith T.P."/>
            <person name="Tracey A."/>
            <person name="Wood J.M.D."/>
            <person name="Zagrodzka Z.B."/>
            <person name="Johannesson K."/>
            <person name="Butlin R.K."/>
            <person name="Leder E.H."/>
        </authorList>
    </citation>
    <scope>NUCLEOTIDE SEQUENCE [LARGE SCALE GENOMIC DNA]</scope>
    <source>
        <strain evidence="5">Snail1</strain>
        <tissue evidence="5">Muscle</tissue>
    </source>
</reference>
<comment type="caution">
    <text evidence="5">The sequence shown here is derived from an EMBL/GenBank/DDBJ whole genome shotgun (WGS) entry which is preliminary data.</text>
</comment>
<evidence type="ECO:0000256" key="1">
    <source>
        <dbReference type="SAM" id="MobiDB-lite"/>
    </source>
</evidence>
<feature type="compositionally biased region" description="Polar residues" evidence="1">
    <location>
        <begin position="131"/>
        <end position="141"/>
    </location>
</feature>